<dbReference type="Proteomes" id="UP000032900">
    <property type="component" value="Unassembled WGS sequence"/>
</dbReference>
<dbReference type="EMBL" id="BAZW01000130">
    <property type="protein sequence ID" value="GAO27887.1"/>
    <property type="molecule type" value="Genomic_DNA"/>
</dbReference>
<name>A0A0E9LQP0_9BACT</name>
<dbReference type="PANTHER" id="PTHR38471">
    <property type="entry name" value="FOUR HELIX BUNDLE PROTEIN"/>
    <property type="match status" value="1"/>
</dbReference>
<keyword evidence="2" id="KW-1185">Reference proteome</keyword>
<evidence type="ECO:0000313" key="1">
    <source>
        <dbReference type="EMBL" id="GAO27887.1"/>
    </source>
</evidence>
<dbReference type="GO" id="GO:0005840">
    <property type="term" value="C:ribosome"/>
    <property type="evidence" value="ECO:0007669"/>
    <property type="project" value="UniProtKB-KW"/>
</dbReference>
<protein>
    <submittedName>
        <fullName evidence="1">S23 ribosomal protein</fullName>
    </submittedName>
</protein>
<dbReference type="SUPFAM" id="SSF158446">
    <property type="entry name" value="IVS-encoded protein-like"/>
    <property type="match status" value="1"/>
</dbReference>
<keyword evidence="1" id="KW-0687">Ribonucleoprotein</keyword>
<dbReference type="NCBIfam" id="TIGR02436">
    <property type="entry name" value="four helix bundle protein"/>
    <property type="match status" value="1"/>
</dbReference>
<dbReference type="Gene3D" id="1.20.1440.60">
    <property type="entry name" value="23S rRNA-intervening sequence"/>
    <property type="match status" value="1"/>
</dbReference>
<reference evidence="1 2" key="1">
    <citation type="journal article" date="2015" name="Microbes Environ.">
        <title>Distribution and evolution of nitrogen fixation genes in the phylum bacteroidetes.</title>
        <authorList>
            <person name="Inoue J."/>
            <person name="Oshima K."/>
            <person name="Suda W."/>
            <person name="Sakamoto M."/>
            <person name="Iino T."/>
            <person name="Noda S."/>
            <person name="Hongoh Y."/>
            <person name="Hattori M."/>
            <person name="Ohkuma M."/>
        </authorList>
    </citation>
    <scope>NUCLEOTIDE SEQUENCE [LARGE SCALE GENOMIC DNA]</scope>
    <source>
        <strain evidence="1">JCM 15548</strain>
    </source>
</reference>
<keyword evidence="1" id="KW-0689">Ribosomal protein</keyword>
<dbReference type="STRING" id="1236989.JCM15548_14753"/>
<dbReference type="CDD" id="cd16377">
    <property type="entry name" value="23S_rRNA_IVP_like"/>
    <property type="match status" value="1"/>
</dbReference>
<accession>A0A0E9LQP0</accession>
<dbReference type="InterPro" id="IPR036583">
    <property type="entry name" value="23S_rRNA_IVS_sf"/>
</dbReference>
<proteinExistence type="predicted"/>
<dbReference type="AlphaFoldDB" id="A0A0E9LQP0"/>
<gene>
    <name evidence="1" type="ORF">JCM15548_14753</name>
</gene>
<sequence>MKIISDLNFNLMGNFTDLKVWQIAKQLAVETYKIVGSSALVRDYGLKDQMQRAAVSIASNIAEGEEFGHSKKAVFFFHTARGSVAELITQTIIAYEAGLITIEQSEVIQQKAHAISMMLRNLIAYRSKNIQG</sequence>
<organism evidence="1 2">
    <name type="scientific">Geofilum rubicundum JCM 15548</name>
    <dbReference type="NCBI Taxonomy" id="1236989"/>
    <lineage>
        <taxon>Bacteria</taxon>
        <taxon>Pseudomonadati</taxon>
        <taxon>Bacteroidota</taxon>
        <taxon>Bacteroidia</taxon>
        <taxon>Marinilabiliales</taxon>
        <taxon>Marinilabiliaceae</taxon>
        <taxon>Geofilum</taxon>
    </lineage>
</organism>
<dbReference type="InterPro" id="IPR012657">
    <property type="entry name" value="23S_rRNA-intervening_sequence"/>
</dbReference>
<comment type="caution">
    <text evidence="1">The sequence shown here is derived from an EMBL/GenBank/DDBJ whole genome shotgun (WGS) entry which is preliminary data.</text>
</comment>
<evidence type="ECO:0000313" key="2">
    <source>
        <dbReference type="Proteomes" id="UP000032900"/>
    </source>
</evidence>
<dbReference type="Pfam" id="PF05635">
    <property type="entry name" value="23S_rRNA_IVP"/>
    <property type="match status" value="1"/>
</dbReference>
<dbReference type="PANTHER" id="PTHR38471:SF2">
    <property type="entry name" value="FOUR HELIX BUNDLE PROTEIN"/>
    <property type="match status" value="1"/>
</dbReference>